<evidence type="ECO:0000313" key="2">
    <source>
        <dbReference type="EMBL" id="GFY21185.1"/>
    </source>
</evidence>
<dbReference type="Proteomes" id="UP000887159">
    <property type="component" value="Unassembled WGS sequence"/>
</dbReference>
<reference evidence="2" key="1">
    <citation type="submission" date="2020-08" db="EMBL/GenBank/DDBJ databases">
        <title>Multicomponent nature underlies the extraordinary mechanical properties of spider dragline silk.</title>
        <authorList>
            <person name="Kono N."/>
            <person name="Nakamura H."/>
            <person name="Mori M."/>
            <person name="Yoshida Y."/>
            <person name="Ohtoshi R."/>
            <person name="Malay A.D."/>
            <person name="Moran D.A.P."/>
            <person name="Tomita M."/>
            <person name="Numata K."/>
            <person name="Arakawa K."/>
        </authorList>
    </citation>
    <scope>NUCLEOTIDE SEQUENCE</scope>
</reference>
<comment type="caution">
    <text evidence="2">The sequence shown here is derived from an EMBL/GenBank/DDBJ whole genome shotgun (WGS) entry which is preliminary data.</text>
</comment>
<gene>
    <name evidence="2" type="ORF">TNCV_3992291</name>
</gene>
<proteinExistence type="predicted"/>
<feature type="region of interest" description="Disordered" evidence="1">
    <location>
        <begin position="1"/>
        <end position="53"/>
    </location>
</feature>
<organism evidence="2 3">
    <name type="scientific">Trichonephila clavipes</name>
    <name type="common">Golden silk orbweaver</name>
    <name type="synonym">Nephila clavipes</name>
    <dbReference type="NCBI Taxonomy" id="2585209"/>
    <lineage>
        <taxon>Eukaryota</taxon>
        <taxon>Metazoa</taxon>
        <taxon>Ecdysozoa</taxon>
        <taxon>Arthropoda</taxon>
        <taxon>Chelicerata</taxon>
        <taxon>Arachnida</taxon>
        <taxon>Araneae</taxon>
        <taxon>Araneomorphae</taxon>
        <taxon>Entelegynae</taxon>
        <taxon>Araneoidea</taxon>
        <taxon>Nephilidae</taxon>
        <taxon>Trichonephila</taxon>
    </lineage>
</organism>
<protein>
    <submittedName>
        <fullName evidence="2">Uncharacterized protein</fullName>
    </submittedName>
</protein>
<evidence type="ECO:0000256" key="1">
    <source>
        <dbReference type="SAM" id="MobiDB-lite"/>
    </source>
</evidence>
<keyword evidence="3" id="KW-1185">Reference proteome</keyword>
<name>A0A8X6VT62_TRICX</name>
<accession>A0A8X6VT62</accession>
<dbReference type="AlphaFoldDB" id="A0A8X6VT62"/>
<dbReference type="EMBL" id="BMAU01021357">
    <property type="protein sequence ID" value="GFY21185.1"/>
    <property type="molecule type" value="Genomic_DNA"/>
</dbReference>
<evidence type="ECO:0000313" key="3">
    <source>
        <dbReference type="Proteomes" id="UP000887159"/>
    </source>
</evidence>
<sequence>MKLKSLSVKNDHDEMDLPFDPPISRRTLLSDPSLPKSRDFQSLNTSHDAQKGLRRARKKIALIDPHWHSNEKCPSHFKIKRKKNKNIKADSKSKRRLRLEGVKRKDLIKILIKEETS</sequence>